<proteinExistence type="inferred from homology"/>
<evidence type="ECO:0000256" key="7">
    <source>
        <dbReference type="PROSITE-ProRule" id="PRU00282"/>
    </source>
</evidence>
<dbReference type="Gene3D" id="1.50.40.10">
    <property type="entry name" value="Mitochondrial carrier domain"/>
    <property type="match status" value="2"/>
</dbReference>
<evidence type="ECO:0000313" key="9">
    <source>
        <dbReference type="EMBL" id="KAJ8036018.1"/>
    </source>
</evidence>
<evidence type="ECO:0000256" key="5">
    <source>
        <dbReference type="ARBA" id="ARBA00022737"/>
    </source>
</evidence>
<evidence type="ECO:0000313" key="10">
    <source>
        <dbReference type="Proteomes" id="UP001152320"/>
    </source>
</evidence>
<dbReference type="GO" id="GO:0009083">
    <property type="term" value="P:branched-chain amino acid catabolic process"/>
    <property type="evidence" value="ECO:0007669"/>
    <property type="project" value="InterPro"/>
</dbReference>
<comment type="caution">
    <text evidence="9">The sequence shown here is derived from an EMBL/GenBank/DDBJ whole genome shotgun (WGS) entry which is preliminary data.</text>
</comment>
<dbReference type="GO" id="GO:0016020">
    <property type="term" value="C:membrane"/>
    <property type="evidence" value="ECO:0007669"/>
    <property type="project" value="UniProtKB-SubCell"/>
</dbReference>
<reference evidence="9" key="1">
    <citation type="submission" date="2021-10" db="EMBL/GenBank/DDBJ databases">
        <title>Tropical sea cucumber genome reveals ecological adaptation and Cuvierian tubules defense mechanism.</title>
        <authorList>
            <person name="Chen T."/>
        </authorList>
    </citation>
    <scope>NUCLEOTIDE SEQUENCE</scope>
    <source>
        <strain evidence="9">Nanhai2018</strain>
        <tissue evidence="9">Muscle</tissue>
    </source>
</reference>
<accession>A0A9Q1BZ06</accession>
<feature type="repeat" description="Solcar" evidence="7">
    <location>
        <begin position="223"/>
        <end position="305"/>
    </location>
</feature>
<dbReference type="PANTHER" id="PTHR46314:SF2">
    <property type="entry name" value="SOLUTE CARRIER FAMILY 25 MEMBER 44"/>
    <property type="match status" value="1"/>
</dbReference>
<dbReference type="InterPro" id="IPR023395">
    <property type="entry name" value="MCP_dom_sf"/>
</dbReference>
<dbReference type="AlphaFoldDB" id="A0A9Q1BZ06"/>
<comment type="similarity">
    <text evidence="2 8">Belongs to the mitochondrial carrier (TC 2.A.29) family.</text>
</comment>
<organism evidence="9 10">
    <name type="scientific">Holothuria leucospilota</name>
    <name type="common">Black long sea cucumber</name>
    <name type="synonym">Mertensiothuria leucospilota</name>
    <dbReference type="NCBI Taxonomy" id="206669"/>
    <lineage>
        <taxon>Eukaryota</taxon>
        <taxon>Metazoa</taxon>
        <taxon>Echinodermata</taxon>
        <taxon>Eleutherozoa</taxon>
        <taxon>Echinozoa</taxon>
        <taxon>Holothuroidea</taxon>
        <taxon>Aspidochirotacea</taxon>
        <taxon>Aspidochirotida</taxon>
        <taxon>Holothuriidae</taxon>
        <taxon>Holothuria</taxon>
    </lineage>
</organism>
<feature type="repeat" description="Solcar" evidence="7">
    <location>
        <begin position="28"/>
        <end position="113"/>
    </location>
</feature>
<comment type="subcellular location">
    <subcellularLocation>
        <location evidence="1">Membrane</location>
        <topology evidence="1">Multi-pass membrane protein</topology>
    </subcellularLocation>
</comment>
<name>A0A9Q1BZ06_HOLLE</name>
<dbReference type="PANTHER" id="PTHR46314">
    <property type="entry name" value="SOLUTE CARRIER FAMILY 25 MEMBER 44"/>
    <property type="match status" value="1"/>
</dbReference>
<dbReference type="GO" id="GO:0015658">
    <property type="term" value="F:branched-chain amino acid transmembrane transporter activity"/>
    <property type="evidence" value="ECO:0007669"/>
    <property type="project" value="InterPro"/>
</dbReference>
<dbReference type="OrthoDB" id="250329at2759"/>
<keyword evidence="3 8" id="KW-0813">Transport</keyword>
<evidence type="ECO:0000256" key="1">
    <source>
        <dbReference type="ARBA" id="ARBA00004141"/>
    </source>
</evidence>
<keyword evidence="5" id="KW-0677">Repeat</keyword>
<dbReference type="Proteomes" id="UP001152320">
    <property type="component" value="Chromosome 9"/>
</dbReference>
<dbReference type="Pfam" id="PF00153">
    <property type="entry name" value="Mito_carr"/>
    <property type="match status" value="3"/>
</dbReference>
<dbReference type="EMBL" id="JAIZAY010000009">
    <property type="protein sequence ID" value="KAJ8036018.1"/>
    <property type="molecule type" value="Genomic_DNA"/>
</dbReference>
<keyword evidence="6 7" id="KW-0472">Membrane</keyword>
<dbReference type="GO" id="GO:0005739">
    <property type="term" value="C:mitochondrion"/>
    <property type="evidence" value="ECO:0007669"/>
    <property type="project" value="InterPro"/>
</dbReference>
<feature type="repeat" description="Solcar" evidence="7">
    <location>
        <begin position="118"/>
        <end position="213"/>
    </location>
</feature>
<sequence length="310" mass="34688">MEILKQMEPIEMIGNSRRTVKIIELHDMDLKKFVLSSCCLSFIIRGSAYPTNLVKTRLQVQSHNAYYTGTWDAFKKIFRYEGIRGFYKGFFVSIFGIIGEQSYILTYETTRRACGNLNNTMRSFIAGGSASLVSQTIRVPLDVVTQRLMLLGQTADGSVSIQKVGIKDMLKIIHEVRSKHGLGGFYRGYLAAIMTTVPHSALFWPFYHYYCAILNSTFHVLPPVIVIQAFCGPMAGCSAAILTNPMDIVRTRLQVSGDRSISRAFSQLLHEEGIKGLSKGLTARVLSTIPNSFVIMVGYETIKKISLRES</sequence>
<evidence type="ECO:0000256" key="3">
    <source>
        <dbReference type="ARBA" id="ARBA00022448"/>
    </source>
</evidence>
<dbReference type="InterPro" id="IPR042164">
    <property type="entry name" value="SLC25A44"/>
</dbReference>
<evidence type="ECO:0000256" key="2">
    <source>
        <dbReference type="ARBA" id="ARBA00006375"/>
    </source>
</evidence>
<gene>
    <name evidence="9" type="ORF">HOLleu_19870</name>
</gene>
<evidence type="ECO:0000256" key="8">
    <source>
        <dbReference type="RuleBase" id="RU000488"/>
    </source>
</evidence>
<dbReference type="SUPFAM" id="SSF103506">
    <property type="entry name" value="Mitochondrial carrier"/>
    <property type="match status" value="1"/>
</dbReference>
<evidence type="ECO:0000256" key="4">
    <source>
        <dbReference type="ARBA" id="ARBA00022692"/>
    </source>
</evidence>
<protein>
    <submittedName>
        <fullName evidence="9">Solute carrier family 25 member 44</fullName>
    </submittedName>
</protein>
<dbReference type="InterPro" id="IPR002067">
    <property type="entry name" value="MCP"/>
</dbReference>
<keyword evidence="10" id="KW-1185">Reference proteome</keyword>
<dbReference type="InterPro" id="IPR018108">
    <property type="entry name" value="MCP_transmembrane"/>
</dbReference>
<dbReference type="PRINTS" id="PR00926">
    <property type="entry name" value="MITOCARRIER"/>
</dbReference>
<evidence type="ECO:0000256" key="6">
    <source>
        <dbReference type="ARBA" id="ARBA00023136"/>
    </source>
</evidence>
<keyword evidence="4 7" id="KW-0812">Transmembrane</keyword>
<dbReference type="PROSITE" id="PS50920">
    <property type="entry name" value="SOLCAR"/>
    <property type="match status" value="3"/>
</dbReference>